<dbReference type="InterPro" id="IPR007863">
    <property type="entry name" value="Peptidase_M16_C"/>
</dbReference>
<organism evidence="3 4">
    <name type="scientific">Rhodotorula toruloides</name>
    <name type="common">Yeast</name>
    <name type="synonym">Rhodosporidium toruloides</name>
    <dbReference type="NCBI Taxonomy" id="5286"/>
    <lineage>
        <taxon>Eukaryota</taxon>
        <taxon>Fungi</taxon>
        <taxon>Dikarya</taxon>
        <taxon>Basidiomycota</taxon>
        <taxon>Pucciniomycotina</taxon>
        <taxon>Microbotryomycetes</taxon>
        <taxon>Sporidiobolales</taxon>
        <taxon>Sporidiobolaceae</taxon>
        <taxon>Rhodotorula</taxon>
    </lineage>
</organism>
<keyword evidence="3" id="KW-0645">Protease</keyword>
<keyword evidence="3" id="KW-0482">Metalloprotease</keyword>
<keyword evidence="3" id="KW-0378">Hydrolase</keyword>
<protein>
    <submittedName>
        <fullName evidence="3">Zinc metalloprotease</fullName>
    </submittedName>
</protein>
<reference evidence="3 4" key="1">
    <citation type="submission" date="2019-07" db="EMBL/GenBank/DDBJ databases">
        <title>Rhodotorula toruloides NBRC10032 genome sequencing.</title>
        <authorList>
            <person name="Shida Y."/>
            <person name="Takaku H."/>
            <person name="Ogasawara W."/>
            <person name="Mori K."/>
        </authorList>
    </citation>
    <scope>NUCLEOTIDE SEQUENCE [LARGE SCALE GENOMIC DNA]</scope>
    <source>
        <strain evidence="3 4">NBRC10032</strain>
    </source>
</reference>
<dbReference type="Proteomes" id="UP000321518">
    <property type="component" value="Unassembled WGS sequence"/>
</dbReference>
<dbReference type="Gene3D" id="3.30.830.10">
    <property type="entry name" value="Metalloenzyme, LuxS/M16 peptidase-like"/>
    <property type="match status" value="3"/>
</dbReference>
<evidence type="ECO:0000259" key="2">
    <source>
        <dbReference type="Pfam" id="PF05193"/>
    </source>
</evidence>
<dbReference type="OrthoDB" id="2525292at2759"/>
<gene>
    <name evidence="3" type="ORF">Rt10032_c01g0084</name>
</gene>
<feature type="compositionally biased region" description="Low complexity" evidence="1">
    <location>
        <begin position="24"/>
        <end position="35"/>
    </location>
</feature>
<dbReference type="InterPro" id="IPR011249">
    <property type="entry name" value="Metalloenz_LuxS/M16"/>
</dbReference>
<feature type="domain" description="Peptidase M16 C-terminal" evidence="2">
    <location>
        <begin position="235"/>
        <end position="418"/>
    </location>
</feature>
<dbReference type="SUPFAM" id="SSF63411">
    <property type="entry name" value="LuxS/MPP-like metallohydrolase"/>
    <property type="match status" value="4"/>
</dbReference>
<comment type="caution">
    <text evidence="3">The sequence shown here is derived from an EMBL/GenBank/DDBJ whole genome shotgun (WGS) entry which is preliminary data.</text>
</comment>
<dbReference type="Pfam" id="PF05193">
    <property type="entry name" value="Peptidase_M16_C"/>
    <property type="match status" value="1"/>
</dbReference>
<dbReference type="PANTHER" id="PTHR43016">
    <property type="entry name" value="PRESEQUENCE PROTEASE"/>
    <property type="match status" value="1"/>
</dbReference>
<dbReference type="GO" id="GO:0008237">
    <property type="term" value="F:metallopeptidase activity"/>
    <property type="evidence" value="ECO:0007669"/>
    <property type="project" value="UniProtKB-KW"/>
</dbReference>
<dbReference type="FunFam" id="3.30.830.10:FF:000015">
    <property type="entry name" value="Putative zinc metalloprotease"/>
    <property type="match status" value="1"/>
</dbReference>
<dbReference type="GO" id="GO:0006508">
    <property type="term" value="P:proteolysis"/>
    <property type="evidence" value="ECO:0007669"/>
    <property type="project" value="UniProtKB-KW"/>
</dbReference>
<sequence>MSTSTFHTDSESEGDRSPPPSPASPLASLSHKSPSGLTVPQRVGSFELIAHHQLELPPYIQIAKYRSTASGLKVVWADCPGTVCRFWTTVLTEVFSLNGTPHTKEHLTFTASQHFPWCGVLDALSSRVLSHGTNAWTEVDNTTYTFDCASVEGMLDIVPVYLDHILFPLMTPEIFKTEIYHVDGTGREGGVVFSEMQDNEGSEGSVLEIGLRRILYDRDNAYRSETGGQLDALRKLTLDDVKDFHARMYVPQNMTVVVTGESIDPTRLLRTLNEKTEKAIVAAGLAKGPHPAGWSRPFVESRTARNEPVLVRDIVKKVEYADSDESVGVVNLAWVGPSVDDIFTCAALDHLLSYLVEGSDSLVHKKFVEIPDQKFAGCGASRDVRDPNILNVFLSGVPAHDIETTAGEVLDFLGSLCHVPIDMHRIQIGLKQVRLQLLDTLEGSGSDYVFNSVKQDIIWGAEDGSTLKDVFDNLGVLEHLAKFREKDWKRLLEQWLVDAHVITLVAVPSAKLAKEQAAETAARVAANRQRFGPAGLARLAADLVSAKAANDHPPPKSLVKAFSVPDYTKIPLPTVETARSNGVARGEESFSGPLERKINRDVDLPFFPQFDHFESNFITVSVHLHGPPVELFSLWISCLFAMPVKRFDGTVLPFQEAYRQLTNLAIEIDAVAESEGVRVYIRTPTEDYEEAVGWLADSLFGMQFDQDQCSLPDEKGDAASITGEVIESLIYSPGSIYHQLNLIARTKFYPQLLQPLKTDAKGLIQDLETLHETMLDPRAMCMHVWGDVMSLPNPTSPWARYFKRLQPFHEKQLAHLLRSRDLLTDLGKNPARKVARVDQDLLTPVDMTFPSQAVLHTIPSSESTYLVTRSTCPDWSAADYQDLCVAAACLSTANGLLWNGEFRAVWGTLDMGLNVEAGLLSFNVFRSPDAFGAFEAARTVVDNIVSGKIKLTEADVEAAKSSLAFSKIASMNTLAASRPQHYMQRDLARMKNVTLKNVLDAIELHIVKLFDPKTSILAVSTNEGLRADLVANFRKAGYAVEKRRF</sequence>
<feature type="region of interest" description="Disordered" evidence="1">
    <location>
        <begin position="1"/>
        <end position="36"/>
    </location>
</feature>
<evidence type="ECO:0000313" key="3">
    <source>
        <dbReference type="EMBL" id="GEM06067.1"/>
    </source>
</evidence>
<proteinExistence type="predicted"/>
<dbReference type="AlphaFoldDB" id="A0A511K6Z5"/>
<evidence type="ECO:0000313" key="4">
    <source>
        <dbReference type="Proteomes" id="UP000321518"/>
    </source>
</evidence>
<dbReference type="GO" id="GO:0046872">
    <property type="term" value="F:metal ion binding"/>
    <property type="evidence" value="ECO:0007669"/>
    <property type="project" value="InterPro"/>
</dbReference>
<name>A0A511K6Z5_RHOTO</name>
<dbReference type="PANTHER" id="PTHR43016:SF16">
    <property type="entry name" value="METALLOPROTEASE, PUTATIVE (AFU_ORTHOLOGUE AFUA_4G07610)-RELATED"/>
    <property type="match status" value="1"/>
</dbReference>
<dbReference type="EMBL" id="BJWK01000001">
    <property type="protein sequence ID" value="GEM06067.1"/>
    <property type="molecule type" value="Genomic_DNA"/>
</dbReference>
<accession>A0A511K6Z5</accession>
<evidence type="ECO:0000256" key="1">
    <source>
        <dbReference type="SAM" id="MobiDB-lite"/>
    </source>
</evidence>